<proteinExistence type="predicted"/>
<evidence type="ECO:0000313" key="1">
    <source>
        <dbReference type="EMBL" id="MBP2023199.1"/>
    </source>
</evidence>
<evidence type="ECO:0000313" key="2">
    <source>
        <dbReference type="Proteomes" id="UP001519308"/>
    </source>
</evidence>
<dbReference type="RefSeq" id="WP_021281767.1">
    <property type="nucleotide sequence ID" value="NZ_JAGGLL010000024.1"/>
</dbReference>
<protein>
    <submittedName>
        <fullName evidence="1">Uncharacterized protein</fullName>
    </submittedName>
</protein>
<keyword evidence="2" id="KW-1185">Reference proteome</keyword>
<gene>
    <name evidence="1" type="ORF">J2Z44_003034</name>
</gene>
<organism evidence="1 2">
    <name type="scientific">Clostridium punense</name>
    <dbReference type="NCBI Taxonomy" id="1054297"/>
    <lineage>
        <taxon>Bacteria</taxon>
        <taxon>Bacillati</taxon>
        <taxon>Bacillota</taxon>
        <taxon>Clostridia</taxon>
        <taxon>Eubacteriales</taxon>
        <taxon>Clostridiaceae</taxon>
        <taxon>Clostridium</taxon>
    </lineage>
</organism>
<accession>A0ABS4K5Z1</accession>
<name>A0ABS4K5Z1_9CLOT</name>
<dbReference type="Proteomes" id="UP001519308">
    <property type="component" value="Unassembled WGS sequence"/>
</dbReference>
<comment type="caution">
    <text evidence="1">The sequence shown here is derived from an EMBL/GenBank/DDBJ whole genome shotgun (WGS) entry which is preliminary data.</text>
</comment>
<reference evidence="1 2" key="1">
    <citation type="submission" date="2021-03" db="EMBL/GenBank/DDBJ databases">
        <title>Genomic Encyclopedia of Type Strains, Phase IV (KMG-IV): sequencing the most valuable type-strain genomes for metagenomic binning, comparative biology and taxonomic classification.</title>
        <authorList>
            <person name="Goeker M."/>
        </authorList>
    </citation>
    <scope>NUCLEOTIDE SEQUENCE [LARGE SCALE GENOMIC DNA]</scope>
    <source>
        <strain evidence="1 2">DSM 28650</strain>
    </source>
</reference>
<sequence length="112" mass="13388">MIAFEEHYYNKQGLNFQYMICDEVNFETYDIPELIENIPVSFNFSGEVNELEGNENIYLKEMMQKSGAKNKNSYKIRVWTSKQTIYIVPYFEIEDIDIDRLAYLGIKDYKIK</sequence>
<dbReference type="EMBL" id="JAGGLL010000024">
    <property type="protein sequence ID" value="MBP2023199.1"/>
    <property type="molecule type" value="Genomic_DNA"/>
</dbReference>